<gene>
    <name evidence="1" type="ORF">LG632_07465</name>
</gene>
<comment type="caution">
    <text evidence="1">The sequence shown here is derived from an EMBL/GenBank/DDBJ whole genome shotgun (WGS) entry which is preliminary data.</text>
</comment>
<dbReference type="Proteomes" id="UP001199054">
    <property type="component" value="Unassembled WGS sequence"/>
</dbReference>
<name>A0ABS8B3R5_9ACTN</name>
<reference evidence="1 2" key="1">
    <citation type="submission" date="2021-10" db="EMBL/GenBank/DDBJ databases">
        <title>Streptomyces sp. strain SMC 277, a novel streptomycete isolated from soil.</title>
        <authorList>
            <person name="Chanama M."/>
        </authorList>
    </citation>
    <scope>NUCLEOTIDE SEQUENCE [LARGE SCALE GENOMIC DNA]</scope>
    <source>
        <strain evidence="1 2">SMC 277</strain>
    </source>
</reference>
<protein>
    <submittedName>
        <fullName evidence="1">Uncharacterized protein</fullName>
    </submittedName>
</protein>
<keyword evidence="2" id="KW-1185">Reference proteome</keyword>
<accession>A0ABS8B3R5</accession>
<dbReference type="EMBL" id="JAJAUY010000018">
    <property type="protein sequence ID" value="MCB5179226.1"/>
    <property type="molecule type" value="Genomic_DNA"/>
</dbReference>
<proteinExistence type="predicted"/>
<sequence>MRTAAGRRPGRRRRAWRRRRALARWTPRAVARRGCLHLSIWGVRLMTWAARRALRRMLRAAV</sequence>
<evidence type="ECO:0000313" key="1">
    <source>
        <dbReference type="EMBL" id="MCB5179226.1"/>
    </source>
</evidence>
<evidence type="ECO:0000313" key="2">
    <source>
        <dbReference type="Proteomes" id="UP001199054"/>
    </source>
</evidence>
<dbReference type="RefSeq" id="WP_226726038.1">
    <property type="nucleotide sequence ID" value="NZ_JAJAUY010000018.1"/>
</dbReference>
<organism evidence="1 2">
    <name type="scientific">Streptomyces antimicrobicus</name>
    <dbReference type="NCBI Taxonomy" id="2883108"/>
    <lineage>
        <taxon>Bacteria</taxon>
        <taxon>Bacillati</taxon>
        <taxon>Actinomycetota</taxon>
        <taxon>Actinomycetes</taxon>
        <taxon>Kitasatosporales</taxon>
        <taxon>Streptomycetaceae</taxon>
        <taxon>Streptomyces</taxon>
    </lineage>
</organism>